<sequence length="932" mass="106581">MQTTTTIAKQIHTGDDLDFEFLKKTGIEYIEKLGSDLWTDYNAHDPGVTILEMLAYAITDLSQRINMPIQDLVATEENNLKNMHEQFLSAIHILPSKPITALDYRKLFLYIPGVKNAWIAARETQVFVNCDEHPASLSYTPFEETEITHDPFILKGLNTILLDLEDEVEEPDQVINTVKKIYHQNRNLCEDLVEVSVIETHPIAICAYIDLHPTADEEYVLALIYQAIDAYFSPTVDFYSLKQMLDKGYTTDQIFEGPTPLPEKENTPVKGGFIDSKELAAADLRREVRLSDIVQLIMKIEGVHIIKDISISNCDGSTGENQWNICITPWHKPIRCDKSTFNFTKGILPIGVNEEKVAHYQEQLQEEERAKKQEHSIEDIPFPKGTYSAPDSYTTFQNDFPDTYGISTIGLPGKATVTREAKANQLKAYLLFFDQVLANYFKHLSKAKALLSIDDTLKAMYLDAAIFSEEEKVAAKQMYFSQPVTDLADRDSILQTPATYEQELIAIMGDVKGVGTGEEVFYKKRNELLDHLLSRFAERFSEYTFLMKMLYGDNTVSNDEILSAKLHFLQDYEVLSRERGVGSNYCCPEVSTTDTGIWDTVNVSGVQKRIARLLGIKDYSRRDLTTAFLEVYEEKDTDDLKEYRWRIKNDTGVLLSSSKHYHHLNQAYEELFLAYYLAQQQENFEFKKTAGGDKTYFNLINPEVTDSTDEDRIVARRIAFTETKEASIEARDALIELIKEISVDEGMYMIEHILLRPDRYHLDQFETEESLAPDAPATLFMPVCIDADCTACSPIDPYSYRVTILFPGWTRRFRNKDFRQFAEQLIREELPAHVMAKICWIGQPAKLVADEANDMLNIQERYKAFLEAISCTNTITAKKDIENYRSTLNDLITQINTVHTIYQSGRLHDCDNEETETKGNKIVLGRTNIGNL</sequence>
<name>A0ABW5ND25_9FLAO</name>
<keyword evidence="2" id="KW-1185">Reference proteome</keyword>
<gene>
    <name evidence="1" type="ORF">ACFSTE_21625</name>
</gene>
<evidence type="ECO:0000313" key="1">
    <source>
        <dbReference type="EMBL" id="MFD2593452.1"/>
    </source>
</evidence>
<evidence type="ECO:0000313" key="2">
    <source>
        <dbReference type="Proteomes" id="UP001597459"/>
    </source>
</evidence>
<protein>
    <submittedName>
        <fullName evidence="1">Uncharacterized protein</fullName>
    </submittedName>
</protein>
<accession>A0ABW5ND25</accession>
<reference evidence="2" key="1">
    <citation type="journal article" date="2019" name="Int. J. Syst. Evol. Microbiol.">
        <title>The Global Catalogue of Microorganisms (GCM) 10K type strain sequencing project: providing services to taxonomists for standard genome sequencing and annotation.</title>
        <authorList>
            <consortium name="The Broad Institute Genomics Platform"/>
            <consortium name="The Broad Institute Genome Sequencing Center for Infectious Disease"/>
            <person name="Wu L."/>
            <person name="Ma J."/>
        </authorList>
    </citation>
    <scope>NUCLEOTIDE SEQUENCE [LARGE SCALE GENOMIC DNA]</scope>
    <source>
        <strain evidence="2">KCTC 42423</strain>
    </source>
</reference>
<dbReference type="RefSeq" id="WP_378254128.1">
    <property type="nucleotide sequence ID" value="NZ_JBHSJV010000001.1"/>
</dbReference>
<proteinExistence type="predicted"/>
<organism evidence="1 2">
    <name type="scientific">Aquimarina hainanensis</name>
    <dbReference type="NCBI Taxonomy" id="1578017"/>
    <lineage>
        <taxon>Bacteria</taxon>
        <taxon>Pseudomonadati</taxon>
        <taxon>Bacteroidota</taxon>
        <taxon>Flavobacteriia</taxon>
        <taxon>Flavobacteriales</taxon>
        <taxon>Flavobacteriaceae</taxon>
        <taxon>Aquimarina</taxon>
    </lineage>
</organism>
<dbReference type="Proteomes" id="UP001597459">
    <property type="component" value="Unassembled WGS sequence"/>
</dbReference>
<comment type="caution">
    <text evidence="1">The sequence shown here is derived from an EMBL/GenBank/DDBJ whole genome shotgun (WGS) entry which is preliminary data.</text>
</comment>
<dbReference type="EMBL" id="JBHULX010000048">
    <property type="protein sequence ID" value="MFD2593452.1"/>
    <property type="molecule type" value="Genomic_DNA"/>
</dbReference>
<dbReference type="Gene3D" id="2.30.29.80">
    <property type="match status" value="1"/>
</dbReference>